<protein>
    <submittedName>
        <fullName evidence="1">Uncharacterized protein</fullName>
    </submittedName>
</protein>
<dbReference type="EMBL" id="JAACXV010000377">
    <property type="protein sequence ID" value="KAF7279062.1"/>
    <property type="molecule type" value="Genomic_DNA"/>
</dbReference>
<reference evidence="1" key="1">
    <citation type="submission" date="2020-08" db="EMBL/GenBank/DDBJ databases">
        <title>Genome sequencing and assembly of the red palm weevil Rhynchophorus ferrugineus.</title>
        <authorList>
            <person name="Dias G.B."/>
            <person name="Bergman C.M."/>
            <person name="Manee M."/>
        </authorList>
    </citation>
    <scope>NUCLEOTIDE SEQUENCE</scope>
    <source>
        <strain evidence="1">AA-2017</strain>
        <tissue evidence="1">Whole larva</tissue>
    </source>
</reference>
<gene>
    <name evidence="1" type="ORF">GWI33_007695</name>
</gene>
<accession>A0A834ID59</accession>
<evidence type="ECO:0000313" key="1">
    <source>
        <dbReference type="EMBL" id="KAF7279062.1"/>
    </source>
</evidence>
<dbReference type="AlphaFoldDB" id="A0A834ID59"/>
<organism evidence="1 2">
    <name type="scientific">Rhynchophorus ferrugineus</name>
    <name type="common">Red palm weevil</name>
    <name type="synonym">Curculio ferrugineus</name>
    <dbReference type="NCBI Taxonomy" id="354439"/>
    <lineage>
        <taxon>Eukaryota</taxon>
        <taxon>Metazoa</taxon>
        <taxon>Ecdysozoa</taxon>
        <taxon>Arthropoda</taxon>
        <taxon>Hexapoda</taxon>
        <taxon>Insecta</taxon>
        <taxon>Pterygota</taxon>
        <taxon>Neoptera</taxon>
        <taxon>Endopterygota</taxon>
        <taxon>Coleoptera</taxon>
        <taxon>Polyphaga</taxon>
        <taxon>Cucujiformia</taxon>
        <taxon>Curculionidae</taxon>
        <taxon>Dryophthorinae</taxon>
        <taxon>Rhynchophorus</taxon>
    </lineage>
</organism>
<evidence type="ECO:0000313" key="2">
    <source>
        <dbReference type="Proteomes" id="UP000625711"/>
    </source>
</evidence>
<name>A0A834ID59_RHYFE</name>
<keyword evidence="2" id="KW-1185">Reference proteome</keyword>
<sequence>MSLAERDPNKDILAEKSAGKYMVSAGRRRDGSGFLSYCYGCCVTDVAKYDDFDPDFHKFTDGYFSAVLFFRECCSDRRFFPLHGLE</sequence>
<dbReference type="Proteomes" id="UP000625711">
    <property type="component" value="Unassembled WGS sequence"/>
</dbReference>
<proteinExistence type="predicted"/>
<comment type="caution">
    <text evidence="1">The sequence shown here is derived from an EMBL/GenBank/DDBJ whole genome shotgun (WGS) entry which is preliminary data.</text>
</comment>